<evidence type="ECO:0000256" key="8">
    <source>
        <dbReference type="ARBA" id="ARBA00023306"/>
    </source>
</evidence>
<name>A0A0G1VME1_9BACT</name>
<keyword evidence="4" id="KW-0132">Cell division</keyword>
<protein>
    <recommendedName>
        <fullName evidence="12">UDP-N-acetylglucosamine 1-carboxyvinyltransferase</fullName>
        <ecNumber evidence="11">2.5.1.7</ecNumber>
    </recommendedName>
    <alternativeName>
        <fullName evidence="13">Enoylpyruvate transferase</fullName>
    </alternativeName>
    <alternativeName>
        <fullName evidence="14">UDP-N-acetylglucosamine enolpyruvyl transferase</fullName>
    </alternativeName>
</protein>
<keyword evidence="9" id="KW-0961">Cell wall biogenesis/degradation</keyword>
<gene>
    <name evidence="17" type="ORF">UY39_C0011G0002</name>
</gene>
<evidence type="ECO:0000256" key="13">
    <source>
        <dbReference type="ARBA" id="ARBA00042443"/>
    </source>
</evidence>
<dbReference type="EC" id="2.5.1.7" evidence="11"/>
<comment type="caution">
    <text evidence="17">The sequence shown here is derived from an EMBL/GenBank/DDBJ whole genome shotgun (WGS) entry which is preliminary data.</text>
</comment>
<feature type="domain" description="Enolpyruvate transferase" evidence="16">
    <location>
        <begin position="7"/>
        <end position="422"/>
    </location>
</feature>
<dbReference type="GO" id="GO:0051301">
    <property type="term" value="P:cell division"/>
    <property type="evidence" value="ECO:0007669"/>
    <property type="project" value="UniProtKB-KW"/>
</dbReference>
<evidence type="ECO:0000256" key="9">
    <source>
        <dbReference type="ARBA" id="ARBA00023316"/>
    </source>
</evidence>
<comment type="pathway">
    <text evidence="2">Cell wall biogenesis; peptidoglycan biosynthesis.</text>
</comment>
<dbReference type="InterPro" id="IPR001986">
    <property type="entry name" value="Enolpyruvate_Tfrase_dom"/>
</dbReference>
<keyword evidence="5 17" id="KW-0808">Transferase</keyword>
<evidence type="ECO:0000313" key="17">
    <source>
        <dbReference type="EMBL" id="KKW07618.1"/>
    </source>
</evidence>
<evidence type="ECO:0000256" key="4">
    <source>
        <dbReference type="ARBA" id="ARBA00022618"/>
    </source>
</evidence>
<keyword evidence="3" id="KW-0963">Cytoplasm</keyword>
<evidence type="ECO:0000256" key="3">
    <source>
        <dbReference type="ARBA" id="ARBA00022490"/>
    </source>
</evidence>
<dbReference type="Gene3D" id="3.65.10.10">
    <property type="entry name" value="Enolpyruvate transferase domain"/>
    <property type="match status" value="2"/>
</dbReference>
<evidence type="ECO:0000256" key="2">
    <source>
        <dbReference type="ARBA" id="ARBA00004752"/>
    </source>
</evidence>
<dbReference type="NCBIfam" id="NF006873">
    <property type="entry name" value="PRK09369.1"/>
    <property type="match status" value="1"/>
</dbReference>
<evidence type="ECO:0000256" key="11">
    <source>
        <dbReference type="ARBA" id="ARBA00039108"/>
    </source>
</evidence>
<dbReference type="EMBL" id="LCPV01000011">
    <property type="protein sequence ID" value="KKW07618.1"/>
    <property type="molecule type" value="Genomic_DNA"/>
</dbReference>
<dbReference type="InterPro" id="IPR036968">
    <property type="entry name" value="Enolpyruvate_Tfrase_sf"/>
</dbReference>
<accession>A0A0G1VME1</accession>
<evidence type="ECO:0000256" key="15">
    <source>
        <dbReference type="ARBA" id="ARBA00047527"/>
    </source>
</evidence>
<keyword evidence="7" id="KW-0573">Peptidoglycan synthesis</keyword>
<comment type="catalytic activity">
    <reaction evidence="15">
        <text>phosphoenolpyruvate + UDP-N-acetyl-alpha-D-glucosamine = UDP-N-acetyl-3-O-(1-carboxyvinyl)-alpha-D-glucosamine + phosphate</text>
        <dbReference type="Rhea" id="RHEA:18681"/>
        <dbReference type="ChEBI" id="CHEBI:43474"/>
        <dbReference type="ChEBI" id="CHEBI:57705"/>
        <dbReference type="ChEBI" id="CHEBI:58702"/>
        <dbReference type="ChEBI" id="CHEBI:68483"/>
        <dbReference type="EC" id="2.5.1.7"/>
    </reaction>
</comment>
<evidence type="ECO:0000256" key="6">
    <source>
        <dbReference type="ARBA" id="ARBA00022960"/>
    </source>
</evidence>
<evidence type="ECO:0000256" key="7">
    <source>
        <dbReference type="ARBA" id="ARBA00022984"/>
    </source>
</evidence>
<dbReference type="Proteomes" id="UP000034589">
    <property type="component" value="Unassembled WGS sequence"/>
</dbReference>
<evidence type="ECO:0000256" key="10">
    <source>
        <dbReference type="ARBA" id="ARBA00038367"/>
    </source>
</evidence>
<dbReference type="InterPro" id="IPR050068">
    <property type="entry name" value="MurA_subfamily"/>
</dbReference>
<proteinExistence type="inferred from homology"/>
<organism evidence="17 18">
    <name type="scientific">Candidatus Kaiserbacteria bacterium GW2011_GWC2_49_12</name>
    <dbReference type="NCBI Taxonomy" id="1618675"/>
    <lineage>
        <taxon>Bacteria</taxon>
        <taxon>Candidatus Kaiseribacteriota</taxon>
    </lineage>
</organism>
<sequence>MNYKVVGGEKLSGKVETNTSKNAAVVLLAASLLNRGTTTLKRMPKIEEVKRLIEVLRSIGVQVEWTNGDIRITPPEKFDLSKIDRKAATMTRSIALFAAPLAHQLRSFDLPAPTGCDLGKRSLGSHVDALARLGIELSGNEDAHSYHVEVVKMQPADIIMYEASDTGVENVLMAAARIPGITTIKFASANYMVQDLCIFLDRCGVKIEGIGTSTLIVHGVEDINADITGYPSEDPIESMFFVALAATTGSTMTITHCPSDFLELEVFTLGHMGLKYDWGEPYLAENGRTILRDITVHASKLVAAPEKIAPRPYPGINIDNLPFFVPVATQANGETLIHDWVYDGRAHWYTEMNKLGASVELLDQHRVLVKGPTKLHAANIKAPPALRPATLLLIGMLAAEGESMLTDVYPINRGYENLHERLQELGASVEAVE</sequence>
<reference evidence="17 18" key="1">
    <citation type="journal article" date="2015" name="Nature">
        <title>rRNA introns, odd ribosomes, and small enigmatic genomes across a large radiation of phyla.</title>
        <authorList>
            <person name="Brown C.T."/>
            <person name="Hug L.A."/>
            <person name="Thomas B.C."/>
            <person name="Sharon I."/>
            <person name="Castelle C.J."/>
            <person name="Singh A."/>
            <person name="Wilkins M.J."/>
            <person name="Williams K.H."/>
            <person name="Banfield J.F."/>
        </authorList>
    </citation>
    <scope>NUCLEOTIDE SEQUENCE [LARGE SCALE GENOMIC DNA]</scope>
</reference>
<dbReference type="SUPFAM" id="SSF55205">
    <property type="entry name" value="EPT/RTPC-like"/>
    <property type="match status" value="1"/>
</dbReference>
<dbReference type="GO" id="GO:0008760">
    <property type="term" value="F:UDP-N-acetylglucosamine 1-carboxyvinyltransferase activity"/>
    <property type="evidence" value="ECO:0007669"/>
    <property type="project" value="UniProtKB-EC"/>
</dbReference>
<evidence type="ECO:0000259" key="16">
    <source>
        <dbReference type="Pfam" id="PF00275"/>
    </source>
</evidence>
<dbReference type="GO" id="GO:0005737">
    <property type="term" value="C:cytoplasm"/>
    <property type="evidence" value="ECO:0007669"/>
    <property type="project" value="UniProtKB-SubCell"/>
</dbReference>
<evidence type="ECO:0000256" key="5">
    <source>
        <dbReference type="ARBA" id="ARBA00022679"/>
    </source>
</evidence>
<evidence type="ECO:0000256" key="12">
    <source>
        <dbReference type="ARBA" id="ARBA00039754"/>
    </source>
</evidence>
<dbReference type="PANTHER" id="PTHR43783:SF1">
    <property type="entry name" value="UDP-N-ACETYLGLUCOSAMINE 1-CARBOXYVINYLTRANSFERASE"/>
    <property type="match status" value="1"/>
</dbReference>
<evidence type="ECO:0000256" key="14">
    <source>
        <dbReference type="ARBA" id="ARBA00042842"/>
    </source>
</evidence>
<dbReference type="InterPro" id="IPR013792">
    <property type="entry name" value="RNA3'P_cycl/enolpyr_Trfase_a/b"/>
</dbReference>
<evidence type="ECO:0000313" key="18">
    <source>
        <dbReference type="Proteomes" id="UP000034589"/>
    </source>
</evidence>
<dbReference type="GO" id="GO:0071555">
    <property type="term" value="P:cell wall organization"/>
    <property type="evidence" value="ECO:0007669"/>
    <property type="project" value="UniProtKB-KW"/>
</dbReference>
<keyword evidence="8" id="KW-0131">Cell cycle</keyword>
<evidence type="ECO:0000256" key="1">
    <source>
        <dbReference type="ARBA" id="ARBA00004496"/>
    </source>
</evidence>
<dbReference type="PANTHER" id="PTHR43783">
    <property type="entry name" value="UDP-N-ACETYLGLUCOSAMINE 1-CARBOXYVINYLTRANSFERASE"/>
    <property type="match status" value="1"/>
</dbReference>
<dbReference type="GO" id="GO:0009252">
    <property type="term" value="P:peptidoglycan biosynthetic process"/>
    <property type="evidence" value="ECO:0007669"/>
    <property type="project" value="UniProtKB-KW"/>
</dbReference>
<dbReference type="PATRIC" id="fig|1618675.3.peg.175"/>
<comment type="similarity">
    <text evidence="10">Belongs to the EPSP synthase family. MurA subfamily.</text>
</comment>
<dbReference type="AlphaFoldDB" id="A0A0G1VME1"/>
<keyword evidence="6" id="KW-0133">Cell shape</keyword>
<comment type="subcellular location">
    <subcellularLocation>
        <location evidence="1">Cytoplasm</location>
    </subcellularLocation>
</comment>
<dbReference type="GO" id="GO:0008360">
    <property type="term" value="P:regulation of cell shape"/>
    <property type="evidence" value="ECO:0007669"/>
    <property type="project" value="UniProtKB-KW"/>
</dbReference>
<dbReference type="Pfam" id="PF00275">
    <property type="entry name" value="EPSP_synthase"/>
    <property type="match status" value="1"/>
</dbReference>